<keyword evidence="4" id="KW-1133">Transmembrane helix</keyword>
<dbReference type="PROSITE" id="PS00109">
    <property type="entry name" value="PROTEIN_KINASE_TYR"/>
    <property type="match status" value="1"/>
</dbReference>
<keyword evidence="5" id="KW-0732">Signal</keyword>
<dbReference type="AlphaFoldDB" id="A0A9Q1GTH2"/>
<evidence type="ECO:0000259" key="6">
    <source>
        <dbReference type="PROSITE" id="PS50011"/>
    </source>
</evidence>
<organism evidence="7 8">
    <name type="scientific">Carnegiea gigantea</name>
    <dbReference type="NCBI Taxonomy" id="171969"/>
    <lineage>
        <taxon>Eukaryota</taxon>
        <taxon>Viridiplantae</taxon>
        <taxon>Streptophyta</taxon>
        <taxon>Embryophyta</taxon>
        <taxon>Tracheophyta</taxon>
        <taxon>Spermatophyta</taxon>
        <taxon>Magnoliopsida</taxon>
        <taxon>eudicotyledons</taxon>
        <taxon>Gunneridae</taxon>
        <taxon>Pentapetalae</taxon>
        <taxon>Caryophyllales</taxon>
        <taxon>Cactineae</taxon>
        <taxon>Cactaceae</taxon>
        <taxon>Cactoideae</taxon>
        <taxon>Echinocereeae</taxon>
        <taxon>Carnegiea</taxon>
    </lineage>
</organism>
<keyword evidence="4" id="KW-0812">Transmembrane</keyword>
<keyword evidence="1 3" id="KW-0547">Nucleotide-binding</keyword>
<dbReference type="InterPro" id="IPR017441">
    <property type="entry name" value="Protein_kinase_ATP_BS"/>
</dbReference>
<keyword evidence="2 3" id="KW-0067">ATP-binding</keyword>
<dbReference type="PANTHER" id="PTHR46008">
    <property type="entry name" value="LEAF RUST 10 DISEASE-RESISTANCE LOCUS RECEPTOR-LIKE PROTEIN KINASE-LIKE 1.4"/>
    <property type="match status" value="1"/>
</dbReference>
<name>A0A9Q1GTH2_9CARY</name>
<keyword evidence="4" id="KW-0472">Membrane</keyword>
<comment type="caution">
    <text evidence="7">The sequence shown here is derived from an EMBL/GenBank/DDBJ whole genome shotgun (WGS) entry which is preliminary data.</text>
</comment>
<dbReference type="PROSITE" id="PS50011">
    <property type="entry name" value="PROTEIN_KINASE_DOM"/>
    <property type="match status" value="1"/>
</dbReference>
<feature type="transmembrane region" description="Helical" evidence="4">
    <location>
        <begin position="258"/>
        <end position="279"/>
    </location>
</feature>
<dbReference type="GO" id="GO:0005524">
    <property type="term" value="F:ATP binding"/>
    <property type="evidence" value="ECO:0007669"/>
    <property type="project" value="UniProtKB-UniRule"/>
</dbReference>
<dbReference type="GO" id="GO:0004672">
    <property type="term" value="F:protein kinase activity"/>
    <property type="evidence" value="ECO:0007669"/>
    <property type="project" value="InterPro"/>
</dbReference>
<evidence type="ECO:0000256" key="4">
    <source>
        <dbReference type="SAM" id="Phobius"/>
    </source>
</evidence>
<keyword evidence="8" id="KW-1185">Reference proteome</keyword>
<dbReference type="InterPro" id="IPR008266">
    <property type="entry name" value="Tyr_kinase_AS"/>
</dbReference>
<dbReference type="InterPro" id="IPR000719">
    <property type="entry name" value="Prot_kinase_dom"/>
</dbReference>
<evidence type="ECO:0000313" key="8">
    <source>
        <dbReference type="Proteomes" id="UP001153076"/>
    </source>
</evidence>
<evidence type="ECO:0000256" key="5">
    <source>
        <dbReference type="SAM" id="SignalP"/>
    </source>
</evidence>
<evidence type="ECO:0000256" key="3">
    <source>
        <dbReference type="PROSITE-ProRule" id="PRU10141"/>
    </source>
</evidence>
<dbReference type="Gene3D" id="3.30.200.20">
    <property type="entry name" value="Phosphorylase Kinase, domain 1"/>
    <property type="match status" value="1"/>
</dbReference>
<dbReference type="PROSITE" id="PS00107">
    <property type="entry name" value="PROTEIN_KINASE_ATP"/>
    <property type="match status" value="1"/>
</dbReference>
<protein>
    <recommendedName>
        <fullName evidence="6">Protein kinase domain-containing protein</fullName>
    </recommendedName>
</protein>
<dbReference type="FunFam" id="3.30.200.20:FF:000736">
    <property type="entry name" value="Putative serine/threonine-protein kinase At1g18390 family"/>
    <property type="match status" value="1"/>
</dbReference>
<feature type="signal peptide" evidence="5">
    <location>
        <begin position="1"/>
        <end position="27"/>
    </location>
</feature>
<sequence length="699" mass="77529">MLPSPPNCFFFFFFFLLLTTLPLFSTGHHPCFPRSDSLHPCPPFNSTPPFPFSASPNCGHPSFQLQCFSNFSLLTINNLNFSLLDFDPSSSSILLSPHPHPLSFSSNPTCSSSSHFPSIPHHSINLSGSPFSISDSSCSRLSLLKPCTSPKLSLSNCSLCPWHCSLIKNPTRLLTGCGSTRRPISEQGCQSDVLGFLDKFLKFGIQLEWDESSDDYFNRCRDCRINKNGVCGFKSSDPKKPFLCFVDGSGLHRRRITALSAIFVVLCLIGFLGIGFFVFRSRRLGENPGLEDPTALFLQQNRSVSLLPPVFTYEELEASTNRFDPNRKIGDGGFGSVFLGHLFDGRIVAVKYLHRHQNNHQTAAGGRAVSSKSFCNEILILSSIDHPNLVKLHGYCSDPRGLLLVYDYIPNGTLADHLHGPTRKKGLLNWPTRVDIALQIAIAMEYLHFTVQPPVVHRDITTSNIFVDQNMRVRVGDFGLSRLLIYPDPKLSGELAGSSSGCVWTGPQGTPGYLDPDYHKSFRLTEKSDVYSFGVVLLELISGLKAVDQRREKREVALVDMVVAKIQLGLLDQVVDSAVAAEGAAVAESVAAVAELAFRCVADDKDDRPDAREVVAELRRIWSRTRGVRCSNSNVVFYRSSTVVEIEDDDDLSSDVRTKTEIMFTFFEIVDELPLSFLGKDAYMKLDVSLLCKDEDVNL</sequence>
<dbReference type="Proteomes" id="UP001153076">
    <property type="component" value="Unassembled WGS sequence"/>
</dbReference>
<evidence type="ECO:0000256" key="2">
    <source>
        <dbReference type="ARBA" id="ARBA00022840"/>
    </source>
</evidence>
<feature type="binding site" evidence="3">
    <location>
        <position position="351"/>
    </location>
    <ligand>
        <name>ATP</name>
        <dbReference type="ChEBI" id="CHEBI:30616"/>
    </ligand>
</feature>
<dbReference type="PANTHER" id="PTHR46008:SF18">
    <property type="entry name" value="PROTEIN KINASE DOMAIN-CONTAINING PROTEIN"/>
    <property type="match status" value="1"/>
</dbReference>
<dbReference type="SUPFAM" id="SSF56112">
    <property type="entry name" value="Protein kinase-like (PK-like)"/>
    <property type="match status" value="1"/>
</dbReference>
<gene>
    <name evidence="7" type="ORF">Cgig2_013025</name>
</gene>
<reference evidence="7" key="1">
    <citation type="submission" date="2022-04" db="EMBL/GenBank/DDBJ databases">
        <title>Carnegiea gigantea Genome sequencing and assembly v2.</title>
        <authorList>
            <person name="Copetti D."/>
            <person name="Sanderson M.J."/>
            <person name="Burquez A."/>
            <person name="Wojciechowski M.F."/>
        </authorList>
    </citation>
    <scope>NUCLEOTIDE SEQUENCE</scope>
    <source>
        <strain evidence="7">SGP5-SGP5p</strain>
        <tissue evidence="7">Aerial part</tissue>
    </source>
</reference>
<feature type="domain" description="Protein kinase" evidence="6">
    <location>
        <begin position="323"/>
        <end position="623"/>
    </location>
</feature>
<dbReference type="Gene3D" id="1.10.510.10">
    <property type="entry name" value="Transferase(Phosphotransferase) domain 1"/>
    <property type="match status" value="1"/>
</dbReference>
<proteinExistence type="predicted"/>
<feature type="chain" id="PRO_5040393860" description="Protein kinase domain-containing protein" evidence="5">
    <location>
        <begin position="28"/>
        <end position="699"/>
    </location>
</feature>
<accession>A0A9Q1GTH2</accession>
<evidence type="ECO:0000313" key="7">
    <source>
        <dbReference type="EMBL" id="KAJ8424830.1"/>
    </source>
</evidence>
<dbReference type="InterPro" id="IPR011009">
    <property type="entry name" value="Kinase-like_dom_sf"/>
</dbReference>
<dbReference type="OrthoDB" id="635774at2759"/>
<dbReference type="Pfam" id="PF00069">
    <property type="entry name" value="Pkinase"/>
    <property type="match status" value="1"/>
</dbReference>
<dbReference type="EMBL" id="JAKOGI010001596">
    <property type="protein sequence ID" value="KAJ8424830.1"/>
    <property type="molecule type" value="Genomic_DNA"/>
</dbReference>
<evidence type="ECO:0000256" key="1">
    <source>
        <dbReference type="ARBA" id="ARBA00022741"/>
    </source>
</evidence>